<dbReference type="OrthoDB" id="9854495at2"/>
<sequence length="192" mass="21782">MSDNSGVKKYIIPCPRCNKIHRIDGDIVDEIIHCSCGFEFYAFAVGDFRIVMSKTEACSEPIVRSMRRFVVSTGRCPDIPPELYDDVYNDDFLGLEEILEKSLEEHQLESFGNVYFTKDLLDSICESFSNGKDVELKKKKDSIDIIELKKKNISRKRPDATAKRICSVQDINDLISGNGALVFRAVSQQKNT</sequence>
<evidence type="ECO:0000313" key="1">
    <source>
        <dbReference type="EMBL" id="SFD20584.1"/>
    </source>
</evidence>
<reference evidence="1 2" key="1">
    <citation type="submission" date="2016-10" db="EMBL/GenBank/DDBJ databases">
        <authorList>
            <person name="de Groot N.N."/>
        </authorList>
    </citation>
    <scope>NUCLEOTIDE SEQUENCE [LARGE SCALE GENOMIC DNA]</scope>
    <source>
        <strain evidence="1 2">AR67</strain>
    </source>
</reference>
<evidence type="ECO:0000313" key="2">
    <source>
        <dbReference type="Proteomes" id="UP000182192"/>
    </source>
</evidence>
<dbReference type="Proteomes" id="UP000182192">
    <property type="component" value="Unassembled WGS sequence"/>
</dbReference>
<gene>
    <name evidence="1" type="ORF">SAMN02910406_03379</name>
</gene>
<accession>A0A1I1QEJ6</accession>
<dbReference type="RefSeq" id="WP_074963155.1">
    <property type="nucleotide sequence ID" value="NZ_FOKQ01000047.1"/>
</dbReference>
<protein>
    <submittedName>
        <fullName evidence="1">Uncharacterized protein</fullName>
    </submittedName>
</protein>
<name>A0A1I1QEJ6_RUMAL</name>
<organism evidence="1 2">
    <name type="scientific">Ruminococcus albus</name>
    <dbReference type="NCBI Taxonomy" id="1264"/>
    <lineage>
        <taxon>Bacteria</taxon>
        <taxon>Bacillati</taxon>
        <taxon>Bacillota</taxon>
        <taxon>Clostridia</taxon>
        <taxon>Eubacteriales</taxon>
        <taxon>Oscillospiraceae</taxon>
        <taxon>Ruminococcus</taxon>
    </lineage>
</organism>
<dbReference type="AlphaFoldDB" id="A0A1I1QEJ6"/>
<dbReference type="EMBL" id="FOKQ01000047">
    <property type="protein sequence ID" value="SFD20584.1"/>
    <property type="molecule type" value="Genomic_DNA"/>
</dbReference>
<proteinExistence type="predicted"/>